<sequence>MDDQQPESDDLTDTHGKSLVTEDTAVEDDGCAQHPEPQRRLDRIGGWPGAAVAVATVFFLASVAFAGAALQPYLADRADAANRLDVAHTAAEAVTTLWTYTPDTIDQLADRTDEFLTGDFRTEYRKFLDSVVLPNKRAQITDTTDVVGVSVESLTGSDAVALVFTNTSATSPMTQNVPALKYIAYRLEMKRENSSWRVNTMTTVSFIDMTPQL</sequence>
<evidence type="ECO:0000313" key="6">
    <source>
        <dbReference type="Proteomes" id="UP000465304"/>
    </source>
</evidence>
<evidence type="ECO:0000256" key="1">
    <source>
        <dbReference type="ARBA" id="ARBA00004370"/>
    </source>
</evidence>
<comment type="subcellular location">
    <subcellularLocation>
        <location evidence="1">Membrane</location>
    </subcellularLocation>
</comment>
<evidence type="ECO:0008006" key="7">
    <source>
        <dbReference type="Google" id="ProtNLM"/>
    </source>
</evidence>
<dbReference type="PANTHER" id="PTHR37042:SF4">
    <property type="entry name" value="OUTER MEMBRANE PROTEIN RV1973"/>
    <property type="match status" value="1"/>
</dbReference>
<reference evidence="5 6" key="1">
    <citation type="journal article" date="2019" name="Emerg. Microbes Infect.">
        <title>Comprehensive subspecies identification of 175 nontuberculous mycobacteria species based on 7547 genomic profiles.</title>
        <authorList>
            <person name="Matsumoto Y."/>
            <person name="Kinjo T."/>
            <person name="Motooka D."/>
            <person name="Nabeya D."/>
            <person name="Jung N."/>
            <person name="Uechi K."/>
            <person name="Horii T."/>
            <person name="Iida T."/>
            <person name="Fujita J."/>
            <person name="Nakamura S."/>
        </authorList>
    </citation>
    <scope>NUCLEOTIDE SEQUENCE [LARGE SCALE GENOMIC DNA]</scope>
    <source>
        <strain evidence="5 6">JCM 30996</strain>
    </source>
</reference>
<keyword evidence="2 4" id="KW-0472">Membrane</keyword>
<accession>A0A7I9ZM31</accession>
<keyword evidence="4" id="KW-1133">Transmembrane helix</keyword>
<organism evidence="5 6">
    <name type="scientific">Mycolicibacterium hippocampi</name>
    <dbReference type="NCBI Taxonomy" id="659824"/>
    <lineage>
        <taxon>Bacteria</taxon>
        <taxon>Bacillati</taxon>
        <taxon>Actinomycetota</taxon>
        <taxon>Actinomycetes</taxon>
        <taxon>Mycobacteriales</taxon>
        <taxon>Mycobacteriaceae</taxon>
        <taxon>Mycolicibacterium</taxon>
    </lineage>
</organism>
<gene>
    <name evidence="5" type="ORF">MHIP_25640</name>
</gene>
<name>A0A7I9ZM31_9MYCO</name>
<proteinExistence type="predicted"/>
<evidence type="ECO:0000313" key="5">
    <source>
        <dbReference type="EMBL" id="GFH02081.1"/>
    </source>
</evidence>
<feature type="transmembrane region" description="Helical" evidence="4">
    <location>
        <begin position="47"/>
        <end position="70"/>
    </location>
</feature>
<feature type="region of interest" description="Disordered" evidence="3">
    <location>
        <begin position="1"/>
        <end position="36"/>
    </location>
</feature>
<dbReference type="GO" id="GO:0016020">
    <property type="term" value="C:membrane"/>
    <property type="evidence" value="ECO:0007669"/>
    <property type="project" value="UniProtKB-SubCell"/>
</dbReference>
<evidence type="ECO:0000256" key="2">
    <source>
        <dbReference type="ARBA" id="ARBA00023136"/>
    </source>
</evidence>
<comment type="caution">
    <text evidence="5">The sequence shown here is derived from an EMBL/GenBank/DDBJ whole genome shotgun (WGS) entry which is preliminary data.</text>
</comment>
<keyword evidence="4" id="KW-0812">Transmembrane</keyword>
<evidence type="ECO:0000256" key="4">
    <source>
        <dbReference type="SAM" id="Phobius"/>
    </source>
</evidence>
<feature type="compositionally biased region" description="Acidic residues" evidence="3">
    <location>
        <begin position="1"/>
        <end position="11"/>
    </location>
</feature>
<evidence type="ECO:0000256" key="3">
    <source>
        <dbReference type="SAM" id="MobiDB-lite"/>
    </source>
</evidence>
<dbReference type="EMBL" id="BLLB01000002">
    <property type="protein sequence ID" value="GFH02081.1"/>
    <property type="molecule type" value="Genomic_DNA"/>
</dbReference>
<protein>
    <recommendedName>
        <fullName evidence="7">Mammalian cell entry protein</fullName>
    </recommendedName>
</protein>
<dbReference type="PANTHER" id="PTHR37042">
    <property type="entry name" value="OUTER MEMBRANE PROTEIN RV1973"/>
    <property type="match status" value="1"/>
</dbReference>
<keyword evidence="6" id="KW-1185">Reference proteome</keyword>
<dbReference type="AlphaFoldDB" id="A0A7I9ZM31"/>
<dbReference type="Proteomes" id="UP000465304">
    <property type="component" value="Unassembled WGS sequence"/>
</dbReference>
<dbReference type="RefSeq" id="WP_163888762.1">
    <property type="nucleotide sequence ID" value="NZ_BLLB01000002.1"/>
</dbReference>